<sequence length="210" mass="23647">MQEFIYCWISNGHLNLLITLLRLLFSDFFTSVLAQQGESINITCVLKTWLEDEGIMLLRTQMQPEKVFHVSSQNTTTIFSTFAYHLEYSKQGKNLVITLHNLQESDTDIYLCAAKLKNSSLLVSESGTMVLVKGTQLNKGLHRCGKQTECSINSLAISTPTIVVGVLLLSALIFCILNRVNVSMLLPCKSKSESRLSEWVCFQLQSKVLY</sequence>
<keyword evidence="1" id="KW-1133">Transmembrane helix</keyword>
<organism evidence="4 5">
    <name type="scientific">Phasianus colchicus</name>
    <name type="common">Common pheasant</name>
    <dbReference type="NCBI Taxonomy" id="9054"/>
    <lineage>
        <taxon>Eukaryota</taxon>
        <taxon>Metazoa</taxon>
        <taxon>Chordata</taxon>
        <taxon>Craniata</taxon>
        <taxon>Vertebrata</taxon>
        <taxon>Euteleostomi</taxon>
        <taxon>Archelosauria</taxon>
        <taxon>Archosauria</taxon>
        <taxon>Dinosauria</taxon>
        <taxon>Saurischia</taxon>
        <taxon>Theropoda</taxon>
        <taxon>Coelurosauria</taxon>
        <taxon>Aves</taxon>
        <taxon>Neognathae</taxon>
        <taxon>Galloanserae</taxon>
        <taxon>Galliformes</taxon>
        <taxon>Phasianidae</taxon>
        <taxon>Phasianinae</taxon>
        <taxon>Phasianus</taxon>
    </lineage>
</organism>
<evidence type="ECO:0000313" key="4">
    <source>
        <dbReference type="Ensembl" id="ENSPCLP00000012948.1"/>
    </source>
</evidence>
<protein>
    <recommendedName>
        <fullName evidence="3">Immunoglobulin domain-containing protein</fullName>
    </recommendedName>
</protein>
<dbReference type="SUPFAM" id="SSF48726">
    <property type="entry name" value="Immunoglobulin"/>
    <property type="match status" value="1"/>
</dbReference>
<evidence type="ECO:0000259" key="3">
    <source>
        <dbReference type="SMART" id="SM00409"/>
    </source>
</evidence>
<dbReference type="InterPro" id="IPR013783">
    <property type="entry name" value="Ig-like_fold"/>
</dbReference>
<dbReference type="PANTHER" id="PTHR15343:SF0">
    <property type="entry name" value="T-CELL ANTIGEN CD7"/>
    <property type="match status" value="1"/>
</dbReference>
<proteinExistence type="predicted"/>
<keyword evidence="5" id="KW-1185">Reference proteome</keyword>
<dbReference type="InterPro" id="IPR003599">
    <property type="entry name" value="Ig_sub"/>
</dbReference>
<accession>A0A669Q3I8</accession>
<dbReference type="SMART" id="SM00409">
    <property type="entry name" value="IG"/>
    <property type="match status" value="1"/>
</dbReference>
<evidence type="ECO:0000313" key="5">
    <source>
        <dbReference type="Proteomes" id="UP000472261"/>
    </source>
</evidence>
<name>A0A669Q3I8_PHACC</name>
<dbReference type="InterPro" id="IPR039090">
    <property type="entry name" value="CD7"/>
</dbReference>
<keyword evidence="2" id="KW-0732">Signal</keyword>
<keyword evidence="1" id="KW-0472">Membrane</keyword>
<dbReference type="Proteomes" id="UP000472261">
    <property type="component" value="Unplaced"/>
</dbReference>
<keyword evidence="1" id="KW-0812">Transmembrane</keyword>
<feature type="transmembrane region" description="Helical" evidence="1">
    <location>
        <begin position="155"/>
        <end position="177"/>
    </location>
</feature>
<dbReference type="Gene3D" id="2.60.40.10">
    <property type="entry name" value="Immunoglobulins"/>
    <property type="match status" value="1"/>
</dbReference>
<feature type="chain" id="PRO_5025390938" description="Immunoglobulin domain-containing protein" evidence="2">
    <location>
        <begin position="35"/>
        <end position="210"/>
    </location>
</feature>
<evidence type="ECO:0000256" key="2">
    <source>
        <dbReference type="SAM" id="SignalP"/>
    </source>
</evidence>
<dbReference type="GO" id="GO:0002250">
    <property type="term" value="P:adaptive immune response"/>
    <property type="evidence" value="ECO:0007669"/>
    <property type="project" value="InterPro"/>
</dbReference>
<dbReference type="GO" id="GO:0016020">
    <property type="term" value="C:membrane"/>
    <property type="evidence" value="ECO:0007669"/>
    <property type="project" value="InterPro"/>
</dbReference>
<feature type="domain" description="Immunoglobulin" evidence="3">
    <location>
        <begin position="29"/>
        <end position="133"/>
    </location>
</feature>
<feature type="signal peptide" evidence="2">
    <location>
        <begin position="1"/>
        <end position="34"/>
    </location>
</feature>
<dbReference type="InterPro" id="IPR036179">
    <property type="entry name" value="Ig-like_dom_sf"/>
</dbReference>
<reference evidence="4" key="1">
    <citation type="submission" date="2025-08" db="UniProtKB">
        <authorList>
            <consortium name="Ensembl"/>
        </authorList>
    </citation>
    <scope>IDENTIFICATION</scope>
</reference>
<dbReference type="InterPro" id="IPR013106">
    <property type="entry name" value="Ig_V-set"/>
</dbReference>
<dbReference type="AlphaFoldDB" id="A0A669Q3I8"/>
<dbReference type="Pfam" id="PF07686">
    <property type="entry name" value="V-set"/>
    <property type="match status" value="1"/>
</dbReference>
<dbReference type="OMA" id="DIYYCVF"/>
<dbReference type="GO" id="GO:0038023">
    <property type="term" value="F:signaling receptor activity"/>
    <property type="evidence" value="ECO:0007669"/>
    <property type="project" value="InterPro"/>
</dbReference>
<dbReference type="Ensembl" id="ENSPCLT00000017189.1">
    <property type="protein sequence ID" value="ENSPCLP00000012948.1"/>
    <property type="gene ID" value="ENSPCLG00000010615.1"/>
</dbReference>
<reference evidence="4" key="2">
    <citation type="submission" date="2025-09" db="UniProtKB">
        <authorList>
            <consortium name="Ensembl"/>
        </authorList>
    </citation>
    <scope>IDENTIFICATION</scope>
</reference>
<evidence type="ECO:0000256" key="1">
    <source>
        <dbReference type="SAM" id="Phobius"/>
    </source>
</evidence>
<dbReference type="PANTHER" id="PTHR15343">
    <property type="entry name" value="CD7"/>
    <property type="match status" value="1"/>
</dbReference>